<comment type="function">
    <text evidence="4">Catalyzes ATP-dependent phosphorylation of adenosylcobinamide and addition of GMP to adenosylcobinamide phosphate.</text>
</comment>
<dbReference type="InterPro" id="IPR003203">
    <property type="entry name" value="CobU/CobP"/>
</dbReference>
<dbReference type="GO" id="GO:0009236">
    <property type="term" value="P:cobalamin biosynthetic process"/>
    <property type="evidence" value="ECO:0007669"/>
    <property type="project" value="UniProtKB-UniPathway"/>
</dbReference>
<evidence type="ECO:0000256" key="2">
    <source>
        <dbReference type="ARBA" id="ARBA00000711"/>
    </source>
</evidence>
<feature type="binding site" evidence="19">
    <location>
        <begin position="73"/>
        <end position="75"/>
    </location>
    <ligand>
        <name>GTP</name>
        <dbReference type="ChEBI" id="CHEBI:37565"/>
    </ligand>
</feature>
<evidence type="ECO:0000256" key="3">
    <source>
        <dbReference type="ARBA" id="ARBA00001522"/>
    </source>
</evidence>
<comment type="catalytic activity">
    <reaction evidence="3">
        <text>adenosylcob(III)inamide + GTP = adenosylcob(III)inamide phosphate + GDP + H(+)</text>
        <dbReference type="Rhea" id="RHEA:15765"/>
        <dbReference type="ChEBI" id="CHEBI:2480"/>
        <dbReference type="ChEBI" id="CHEBI:15378"/>
        <dbReference type="ChEBI" id="CHEBI:37565"/>
        <dbReference type="ChEBI" id="CHEBI:58189"/>
        <dbReference type="ChEBI" id="CHEBI:58502"/>
        <dbReference type="EC" id="2.7.1.156"/>
    </reaction>
</comment>
<evidence type="ECO:0000256" key="16">
    <source>
        <dbReference type="ARBA" id="ARBA00029570"/>
    </source>
</evidence>
<comment type="pathway">
    <text evidence="6">Cofactor biosynthesis; adenosylcobalamin biosynthesis; adenosylcobalamin from cob(II)yrinate a,c-diamide: step 5/7.</text>
</comment>
<dbReference type="GO" id="GO:0005524">
    <property type="term" value="F:ATP binding"/>
    <property type="evidence" value="ECO:0007669"/>
    <property type="project" value="UniProtKB-KW"/>
</dbReference>
<dbReference type="AlphaFoldDB" id="A0A372MH84"/>
<dbReference type="Gene3D" id="3.40.50.300">
    <property type="entry name" value="P-loop containing nucleotide triphosphate hydrolases"/>
    <property type="match status" value="1"/>
</dbReference>
<evidence type="ECO:0000256" key="18">
    <source>
        <dbReference type="PIRSR" id="PIRSR006135-1"/>
    </source>
</evidence>
<evidence type="ECO:0000256" key="19">
    <source>
        <dbReference type="PIRSR" id="PIRSR006135-2"/>
    </source>
</evidence>
<evidence type="ECO:0000256" key="11">
    <source>
        <dbReference type="ARBA" id="ARBA00022679"/>
    </source>
</evidence>
<evidence type="ECO:0000256" key="8">
    <source>
        <dbReference type="ARBA" id="ARBA00012016"/>
    </source>
</evidence>
<comment type="caution">
    <text evidence="20">The sequence shown here is derived from an EMBL/GenBank/DDBJ whole genome shotgun (WGS) entry which is preliminary data.</text>
</comment>
<keyword evidence="11 20" id="KW-0808">Transferase</keyword>
<feature type="binding site" evidence="19">
    <location>
        <position position="123"/>
    </location>
    <ligand>
        <name>GTP</name>
        <dbReference type="ChEBI" id="CHEBI:37565"/>
    </ligand>
</feature>
<evidence type="ECO:0000256" key="13">
    <source>
        <dbReference type="ARBA" id="ARBA00022777"/>
    </source>
</evidence>
<keyword evidence="21" id="KW-1185">Reference proteome</keyword>
<keyword evidence="12 19" id="KW-0547">Nucleotide-binding</keyword>
<dbReference type="SUPFAM" id="SSF52540">
    <property type="entry name" value="P-loop containing nucleoside triphosphate hydrolases"/>
    <property type="match status" value="1"/>
</dbReference>
<comment type="pathway">
    <text evidence="5">Cofactor biosynthesis; adenosylcobalamin biosynthesis; adenosylcobalamin from cob(II)yrinate a,c-diamide: step 6/7.</text>
</comment>
<accession>A0A372MH84</accession>
<evidence type="ECO:0000256" key="7">
    <source>
        <dbReference type="ARBA" id="ARBA00007490"/>
    </source>
</evidence>
<dbReference type="RefSeq" id="WP_117330445.1">
    <property type="nucleotide sequence ID" value="NZ_QUWK01000007.1"/>
</dbReference>
<comment type="catalytic activity">
    <reaction evidence="1">
        <text>adenosylcob(III)inamide + ATP = adenosylcob(III)inamide phosphate + ADP + H(+)</text>
        <dbReference type="Rhea" id="RHEA:15769"/>
        <dbReference type="ChEBI" id="CHEBI:2480"/>
        <dbReference type="ChEBI" id="CHEBI:15378"/>
        <dbReference type="ChEBI" id="CHEBI:30616"/>
        <dbReference type="ChEBI" id="CHEBI:58502"/>
        <dbReference type="ChEBI" id="CHEBI:456216"/>
        <dbReference type="EC" id="2.7.1.156"/>
    </reaction>
</comment>
<evidence type="ECO:0000256" key="9">
    <source>
        <dbReference type="ARBA" id="ARBA00012523"/>
    </source>
</evidence>
<name>A0A372MH84_9SPIR</name>
<evidence type="ECO:0000313" key="20">
    <source>
        <dbReference type="EMBL" id="RFU94748.1"/>
    </source>
</evidence>
<dbReference type="OrthoDB" id="9799422at2"/>
<comment type="similarity">
    <text evidence="7">Belongs to the CobU/CobP family.</text>
</comment>
<dbReference type="Proteomes" id="UP000264002">
    <property type="component" value="Unassembled WGS sequence"/>
</dbReference>
<feature type="binding site" evidence="19">
    <location>
        <begin position="45"/>
        <end position="52"/>
    </location>
    <ligand>
        <name>GTP</name>
        <dbReference type="ChEBI" id="CHEBI:37565"/>
    </ligand>
</feature>
<evidence type="ECO:0000256" key="4">
    <source>
        <dbReference type="ARBA" id="ARBA00003889"/>
    </source>
</evidence>
<dbReference type="PANTHER" id="PTHR34848:SF1">
    <property type="entry name" value="BIFUNCTIONAL ADENOSYLCOBALAMIN BIOSYNTHESIS PROTEIN COBU"/>
    <property type="match status" value="1"/>
</dbReference>
<dbReference type="EC" id="2.7.1.156" evidence="8"/>
<evidence type="ECO:0000256" key="15">
    <source>
        <dbReference type="ARBA" id="ARBA00023134"/>
    </source>
</evidence>
<dbReference type="GO" id="GO:0005525">
    <property type="term" value="F:GTP binding"/>
    <property type="evidence" value="ECO:0007669"/>
    <property type="project" value="UniProtKB-KW"/>
</dbReference>
<keyword evidence="14" id="KW-0067">ATP-binding</keyword>
<evidence type="ECO:0000256" key="12">
    <source>
        <dbReference type="ARBA" id="ARBA00022741"/>
    </source>
</evidence>
<evidence type="ECO:0000256" key="6">
    <source>
        <dbReference type="ARBA" id="ARBA00005159"/>
    </source>
</evidence>
<sequence>MATIDTKKTLVKGYPLRPAKGTMVSTAGSMKIHTKIKSEVTLVIGGGRSGKSSYAQDYALSVCDGTQARAYIATAEPIDDEMKARIAAHQRDRADRFITIEEPLDIARAIQELPPSVEVCIVDCLTVWLGNLLHHRGIPEKRFPEEDALYEVLRHPPCEILLITNETGLGLIPADAESRAFRDLSGWMNQELAEIAGNVIVMVAGLPLALKGKIL</sequence>
<dbReference type="GO" id="GO:0043752">
    <property type="term" value="F:adenosylcobinamide kinase activity"/>
    <property type="evidence" value="ECO:0007669"/>
    <property type="project" value="UniProtKB-EC"/>
</dbReference>
<dbReference type="PANTHER" id="PTHR34848">
    <property type="match status" value="1"/>
</dbReference>
<dbReference type="GO" id="GO:0008820">
    <property type="term" value="F:cobinamide phosphate guanylyltransferase activity"/>
    <property type="evidence" value="ECO:0007669"/>
    <property type="project" value="UniProtKB-EC"/>
</dbReference>
<evidence type="ECO:0000256" key="17">
    <source>
        <dbReference type="ARBA" id="ARBA00030571"/>
    </source>
</evidence>
<keyword evidence="10" id="KW-0169">Cobalamin biosynthesis</keyword>
<evidence type="ECO:0000313" key="21">
    <source>
        <dbReference type="Proteomes" id="UP000264002"/>
    </source>
</evidence>
<gene>
    <name evidence="20" type="ORF">DYP60_07795</name>
</gene>
<evidence type="ECO:0000256" key="10">
    <source>
        <dbReference type="ARBA" id="ARBA00022573"/>
    </source>
</evidence>
<dbReference type="NCBIfam" id="NF004469">
    <property type="entry name" value="PRK05800.1"/>
    <property type="match status" value="1"/>
</dbReference>
<feature type="binding site" evidence="19">
    <location>
        <position position="101"/>
    </location>
    <ligand>
        <name>GTP</name>
        <dbReference type="ChEBI" id="CHEBI:37565"/>
    </ligand>
</feature>
<comment type="catalytic activity">
    <reaction evidence="2">
        <text>adenosylcob(III)inamide phosphate + GTP + H(+) = adenosylcob(III)inamide-GDP + diphosphate</text>
        <dbReference type="Rhea" id="RHEA:22712"/>
        <dbReference type="ChEBI" id="CHEBI:15378"/>
        <dbReference type="ChEBI" id="CHEBI:33019"/>
        <dbReference type="ChEBI" id="CHEBI:37565"/>
        <dbReference type="ChEBI" id="CHEBI:58502"/>
        <dbReference type="ChEBI" id="CHEBI:60487"/>
        <dbReference type="EC" id="2.7.7.62"/>
    </reaction>
</comment>
<dbReference type="CDD" id="cd00544">
    <property type="entry name" value="CobU"/>
    <property type="match status" value="1"/>
</dbReference>
<evidence type="ECO:0000256" key="5">
    <source>
        <dbReference type="ARBA" id="ARBA00004692"/>
    </source>
</evidence>
<organism evidence="20 21">
    <name type="scientific">Sphaerochaeta halotolerans</name>
    <dbReference type="NCBI Taxonomy" id="2293840"/>
    <lineage>
        <taxon>Bacteria</taxon>
        <taxon>Pseudomonadati</taxon>
        <taxon>Spirochaetota</taxon>
        <taxon>Spirochaetia</taxon>
        <taxon>Spirochaetales</taxon>
        <taxon>Sphaerochaetaceae</taxon>
        <taxon>Sphaerochaeta</taxon>
    </lineage>
</organism>
<evidence type="ECO:0000256" key="14">
    <source>
        <dbReference type="ARBA" id="ARBA00022840"/>
    </source>
</evidence>
<dbReference type="Pfam" id="PF02283">
    <property type="entry name" value="CobU"/>
    <property type="match status" value="1"/>
</dbReference>
<dbReference type="PIRSF" id="PIRSF006135">
    <property type="entry name" value="CobU"/>
    <property type="match status" value="1"/>
</dbReference>
<reference evidence="20 21" key="2">
    <citation type="submission" date="2018-09" db="EMBL/GenBank/DDBJ databases">
        <title>Genome of Sphaerochaeta halotolerans strain 4-11.</title>
        <authorList>
            <person name="Nazina T.N."/>
            <person name="Sokolova D.S."/>
        </authorList>
    </citation>
    <scope>NUCLEOTIDE SEQUENCE [LARGE SCALE GENOMIC DNA]</scope>
    <source>
        <strain evidence="20 21">4-11</strain>
    </source>
</reference>
<dbReference type="UniPathway" id="UPA00148">
    <property type="reaction ID" value="UER00236"/>
</dbReference>
<reference evidence="21" key="1">
    <citation type="submission" date="2018-08" db="EMBL/GenBank/DDBJ databases">
        <authorList>
            <person name="Grouzdev D.S."/>
            <person name="Krutkina M.S."/>
        </authorList>
    </citation>
    <scope>NUCLEOTIDE SEQUENCE [LARGE SCALE GENOMIC DNA]</scope>
    <source>
        <strain evidence="21">4-11</strain>
    </source>
</reference>
<proteinExistence type="inferred from homology"/>
<dbReference type="EC" id="2.7.7.62" evidence="9"/>
<protein>
    <recommendedName>
        <fullName evidence="16">Adenosylcobinamide kinase</fullName>
        <ecNumber evidence="8">2.7.1.156</ecNumber>
        <ecNumber evidence="9">2.7.7.62</ecNumber>
    </recommendedName>
    <alternativeName>
        <fullName evidence="17">Adenosylcobinamide-phosphate guanylyltransferase</fullName>
    </alternativeName>
</protein>
<feature type="active site" description="GMP-histidine intermediate" evidence="18">
    <location>
        <position position="89"/>
    </location>
</feature>
<dbReference type="InterPro" id="IPR027417">
    <property type="entry name" value="P-loop_NTPase"/>
</dbReference>
<keyword evidence="15 19" id="KW-0342">GTP-binding</keyword>
<keyword evidence="20" id="KW-0548">Nucleotidyltransferase</keyword>
<evidence type="ECO:0000256" key="1">
    <source>
        <dbReference type="ARBA" id="ARBA00000312"/>
    </source>
</evidence>
<keyword evidence="13 20" id="KW-0418">Kinase</keyword>
<dbReference type="EMBL" id="QUWK01000007">
    <property type="protein sequence ID" value="RFU94748.1"/>
    <property type="molecule type" value="Genomic_DNA"/>
</dbReference>